<organism evidence="2 3">
    <name type="scientific">Streptomyces himastatinicus ATCC 53653</name>
    <dbReference type="NCBI Taxonomy" id="457427"/>
    <lineage>
        <taxon>Bacteria</taxon>
        <taxon>Bacillati</taxon>
        <taxon>Actinomycetota</taxon>
        <taxon>Actinomycetes</taxon>
        <taxon>Kitasatosporales</taxon>
        <taxon>Streptomycetaceae</taxon>
        <taxon>Streptomyces</taxon>
        <taxon>Streptomyces violaceusniger group</taxon>
    </lineage>
</organism>
<evidence type="ECO:0000313" key="2">
    <source>
        <dbReference type="EMBL" id="EFL23148.1"/>
    </source>
</evidence>
<evidence type="ECO:0000313" key="3">
    <source>
        <dbReference type="Proteomes" id="UP000003963"/>
    </source>
</evidence>
<evidence type="ECO:0000256" key="1">
    <source>
        <dbReference type="SAM" id="MobiDB-lite"/>
    </source>
</evidence>
<name>D9WEB0_9ACTN</name>
<dbReference type="Proteomes" id="UP000003963">
    <property type="component" value="Unassembled WGS sequence"/>
</dbReference>
<protein>
    <submittedName>
        <fullName evidence="2">Uncharacterized protein</fullName>
    </submittedName>
</protein>
<accession>D9WEB0</accession>
<sequence>MTFLLLGRTSPDRGRGPELGWEKCYVLGKESAHVSQARTAPAETPAITPERQPLATLLAQPPGQALPVGQRPPCPRPTPLPPACPVGTHPQHRTDRLPGFVEDGPSLADRGPFTAGAQGVRY</sequence>
<feature type="compositionally biased region" description="Pro residues" evidence="1">
    <location>
        <begin position="70"/>
        <end position="84"/>
    </location>
</feature>
<keyword evidence="3" id="KW-1185">Reference proteome</keyword>
<reference evidence="2 3" key="1">
    <citation type="submission" date="2009-02" db="EMBL/GenBank/DDBJ databases">
        <title>Annotation of Streptomyces hygroscopicus strain ATCC 53653.</title>
        <authorList>
            <consortium name="The Broad Institute Genome Sequencing Platform"/>
            <consortium name="Broad Institute Microbial Sequencing Center"/>
            <person name="Fischbach M."/>
            <person name="Godfrey P."/>
            <person name="Ward D."/>
            <person name="Young S."/>
            <person name="Zeng Q."/>
            <person name="Koehrsen M."/>
            <person name="Alvarado L."/>
            <person name="Berlin A.M."/>
            <person name="Bochicchio J."/>
            <person name="Borenstein D."/>
            <person name="Chapman S.B."/>
            <person name="Chen Z."/>
            <person name="Engels R."/>
            <person name="Freedman E."/>
            <person name="Gellesch M."/>
            <person name="Goldberg J."/>
            <person name="Griggs A."/>
            <person name="Gujja S."/>
            <person name="Heilman E.R."/>
            <person name="Heiman D.I."/>
            <person name="Hepburn T.A."/>
            <person name="Howarth C."/>
            <person name="Jen D."/>
            <person name="Larson L."/>
            <person name="Lewis B."/>
            <person name="Mehta T."/>
            <person name="Park D."/>
            <person name="Pearson M."/>
            <person name="Richards J."/>
            <person name="Roberts A."/>
            <person name="Saif S."/>
            <person name="Shea T.D."/>
            <person name="Shenoy N."/>
            <person name="Sisk P."/>
            <person name="Stolte C."/>
            <person name="Sykes S.N."/>
            <person name="Thomson T."/>
            <person name="Walk T."/>
            <person name="White J."/>
            <person name="Yandava C."/>
            <person name="Straight P."/>
            <person name="Clardy J."/>
            <person name="Hung D."/>
            <person name="Kolter R."/>
            <person name="Mekalanos J."/>
            <person name="Walker S."/>
            <person name="Walsh C.T."/>
            <person name="Wieland-Brown L.C."/>
            <person name="Haas B."/>
            <person name="Nusbaum C."/>
            <person name="Birren B."/>
        </authorList>
    </citation>
    <scope>NUCLEOTIDE SEQUENCE [LARGE SCALE GENOMIC DNA]</scope>
    <source>
        <strain evidence="2 3">ATCC 53653</strain>
    </source>
</reference>
<dbReference type="EMBL" id="GG657754">
    <property type="protein sequence ID" value="EFL23148.1"/>
    <property type="molecule type" value="Genomic_DNA"/>
</dbReference>
<feature type="region of interest" description="Disordered" evidence="1">
    <location>
        <begin position="62"/>
        <end position="122"/>
    </location>
</feature>
<dbReference type="HOGENOM" id="CLU_2025437_0_0_11"/>
<gene>
    <name evidence="2" type="ORF">SSOG_02863</name>
</gene>
<proteinExistence type="predicted"/>
<dbReference type="AlphaFoldDB" id="D9WEB0"/>